<dbReference type="InterPro" id="IPR036249">
    <property type="entry name" value="Thioredoxin-like_sf"/>
</dbReference>
<dbReference type="EMBL" id="CP027845">
    <property type="protein sequence ID" value="AVP87751.1"/>
    <property type="molecule type" value="Genomic_DNA"/>
</dbReference>
<evidence type="ECO:0000313" key="3">
    <source>
        <dbReference type="Proteomes" id="UP000241762"/>
    </source>
</evidence>
<sequence>MRYYLLFLLFFNFSFALEGKIIKHDKVIYWPDETPVFDVDGDKYYLDQIEDKTMLVMFWASWCMHCKQDMKDFDLLKKDFRKLPIEILAISEDYQGIKVVKKFYRDNNIRHLNIFHDYKFKLFHTLGISNLPYTFLIDNNKKIILEIEGQTKWSDEKVREMILDHIPGNHVMPNNTSKLLDRPIKKKK</sequence>
<dbReference type="PANTHER" id="PTHR42852">
    <property type="entry name" value="THIOL:DISULFIDE INTERCHANGE PROTEIN DSBE"/>
    <property type="match status" value="1"/>
</dbReference>
<dbReference type="OrthoDB" id="9799347at2"/>
<accession>A0A2P1P912</accession>
<dbReference type="Gene3D" id="3.40.30.10">
    <property type="entry name" value="Glutaredoxin"/>
    <property type="match status" value="1"/>
</dbReference>
<dbReference type="GO" id="GO:0016491">
    <property type="term" value="F:oxidoreductase activity"/>
    <property type="evidence" value="ECO:0007669"/>
    <property type="project" value="InterPro"/>
</dbReference>
<dbReference type="InterPro" id="IPR050553">
    <property type="entry name" value="Thioredoxin_ResA/DsbE_sf"/>
</dbReference>
<dbReference type="CDD" id="cd02966">
    <property type="entry name" value="TlpA_like_family"/>
    <property type="match status" value="1"/>
</dbReference>
<feature type="domain" description="Thioredoxin" evidence="1">
    <location>
        <begin position="28"/>
        <end position="167"/>
    </location>
</feature>
<organism evidence="2 3">
    <name type="scientific">Candidatus Phycorickettsia trachydisci</name>
    <dbReference type="NCBI Taxonomy" id="2115978"/>
    <lineage>
        <taxon>Bacteria</taxon>
        <taxon>Pseudomonadati</taxon>
        <taxon>Pseudomonadota</taxon>
        <taxon>Alphaproteobacteria</taxon>
        <taxon>Rickettsiales</taxon>
        <taxon>Rickettsiaceae</taxon>
        <taxon>Candidatus Phycorickettsia</taxon>
    </lineage>
</organism>
<dbReference type="PROSITE" id="PS51352">
    <property type="entry name" value="THIOREDOXIN_2"/>
    <property type="match status" value="1"/>
</dbReference>
<proteinExistence type="predicted"/>
<gene>
    <name evidence="2" type="ORF">phytr_8190</name>
</gene>
<evidence type="ECO:0000259" key="1">
    <source>
        <dbReference type="PROSITE" id="PS51352"/>
    </source>
</evidence>
<protein>
    <submittedName>
        <fullName evidence="2">Cytochrome c biogenesis protein ccmG</fullName>
    </submittedName>
</protein>
<dbReference type="SUPFAM" id="SSF52833">
    <property type="entry name" value="Thioredoxin-like"/>
    <property type="match status" value="1"/>
</dbReference>
<dbReference type="Proteomes" id="UP000241762">
    <property type="component" value="Chromosome"/>
</dbReference>
<dbReference type="Pfam" id="PF00578">
    <property type="entry name" value="AhpC-TSA"/>
    <property type="match status" value="1"/>
</dbReference>
<dbReference type="InterPro" id="IPR013766">
    <property type="entry name" value="Thioredoxin_domain"/>
</dbReference>
<evidence type="ECO:0000313" key="2">
    <source>
        <dbReference type="EMBL" id="AVP87751.1"/>
    </source>
</evidence>
<dbReference type="GO" id="GO:0016209">
    <property type="term" value="F:antioxidant activity"/>
    <property type="evidence" value="ECO:0007669"/>
    <property type="project" value="InterPro"/>
</dbReference>
<dbReference type="RefSeq" id="WP_106874597.1">
    <property type="nucleotide sequence ID" value="NZ_CP027845.1"/>
</dbReference>
<dbReference type="KEGG" id="ptc:phytr_8190"/>
<dbReference type="PANTHER" id="PTHR42852:SF13">
    <property type="entry name" value="PROTEIN DIPZ"/>
    <property type="match status" value="1"/>
</dbReference>
<dbReference type="AlphaFoldDB" id="A0A2P1P912"/>
<keyword evidence="3" id="KW-1185">Reference proteome</keyword>
<name>A0A2P1P912_9RICK</name>
<reference evidence="2 3" key="1">
    <citation type="submission" date="2018-03" db="EMBL/GenBank/DDBJ databases">
        <title>A gene transfer event suggests a long-term partnership between eustigmatophyte algae and a novel lineage of endosymbiotic bacteria.</title>
        <authorList>
            <person name="Yurchenko T."/>
            <person name="Sevcikova T."/>
            <person name="Pribyl P."/>
            <person name="El Karkouri K."/>
            <person name="Klimes V."/>
            <person name="Amaral R."/>
            <person name="Zbrankova V."/>
            <person name="Kim E."/>
            <person name="Raoult D."/>
            <person name="Santos L.M.A."/>
            <person name="Elias M."/>
        </authorList>
    </citation>
    <scope>NUCLEOTIDE SEQUENCE [LARGE SCALE GENOMIC DNA]</scope>
    <source>
        <strain evidence="2">CCALA 838</strain>
    </source>
</reference>
<dbReference type="InterPro" id="IPR000866">
    <property type="entry name" value="AhpC/TSA"/>
</dbReference>